<dbReference type="Pfam" id="PF04542">
    <property type="entry name" value="Sigma70_r2"/>
    <property type="match status" value="1"/>
</dbReference>
<dbReference type="Gene3D" id="1.10.1740.10">
    <property type="match status" value="1"/>
</dbReference>
<dbReference type="Pfam" id="PF08281">
    <property type="entry name" value="Sigma70_r4_2"/>
    <property type="match status" value="1"/>
</dbReference>
<evidence type="ECO:0000256" key="4">
    <source>
        <dbReference type="ARBA" id="ARBA00023163"/>
    </source>
</evidence>
<evidence type="ECO:0000259" key="6">
    <source>
        <dbReference type="Pfam" id="PF08281"/>
    </source>
</evidence>
<dbReference type="InterPro" id="IPR013325">
    <property type="entry name" value="RNA_pol_sigma_r2"/>
</dbReference>
<feature type="domain" description="RNA polymerase sigma-70 region 2" evidence="5">
    <location>
        <begin position="11"/>
        <end position="77"/>
    </location>
</feature>
<dbReference type="PANTHER" id="PTHR43133">
    <property type="entry name" value="RNA POLYMERASE ECF-TYPE SIGMA FACTO"/>
    <property type="match status" value="1"/>
</dbReference>
<dbReference type="GO" id="GO:0006352">
    <property type="term" value="P:DNA-templated transcription initiation"/>
    <property type="evidence" value="ECO:0007669"/>
    <property type="project" value="InterPro"/>
</dbReference>
<comment type="similarity">
    <text evidence="1">Belongs to the sigma-70 factor family. ECF subfamily.</text>
</comment>
<dbReference type="AlphaFoldDB" id="A0A2M8C0X6"/>
<evidence type="ECO:0000313" key="7">
    <source>
        <dbReference type="EMBL" id="PJB49752.1"/>
    </source>
</evidence>
<protein>
    <recommendedName>
        <fullName evidence="9">RNA polymerase sigma factor</fullName>
    </recommendedName>
</protein>
<organism evidence="7 8">
    <name type="scientific">Candidatus Brennerbacteria bacterium CG_4_9_14_3_um_filter_43_9</name>
    <dbReference type="NCBI Taxonomy" id="1974522"/>
    <lineage>
        <taxon>Bacteria</taxon>
        <taxon>Candidatus Brenneribacteriota</taxon>
    </lineage>
</organism>
<keyword evidence="4" id="KW-0804">Transcription</keyword>
<keyword evidence="3" id="KW-0731">Sigma factor</keyword>
<dbReference type="NCBIfam" id="TIGR02937">
    <property type="entry name" value="sigma70-ECF"/>
    <property type="match status" value="1"/>
</dbReference>
<sequence>MKNLRKIFSKIYDRYIDKIYRFIFFKVNSQEIAQDLTSETFLKGWESFKNGTKIENPQAYLYKTARNLVIDFYREKGKVQIVSADNPLIPDPAPNLEEKAMLSSELGQIRQALTELNDDYQNVIIWYYLDDLSISEISQMLGRTDDATRVLLHRALKTLKEKLKEA</sequence>
<dbReference type="GO" id="GO:0016987">
    <property type="term" value="F:sigma factor activity"/>
    <property type="evidence" value="ECO:0007669"/>
    <property type="project" value="UniProtKB-KW"/>
</dbReference>
<gene>
    <name evidence="7" type="ORF">CO102_03080</name>
</gene>
<dbReference type="InterPro" id="IPR039425">
    <property type="entry name" value="RNA_pol_sigma-70-like"/>
</dbReference>
<dbReference type="InterPro" id="IPR036388">
    <property type="entry name" value="WH-like_DNA-bd_sf"/>
</dbReference>
<evidence type="ECO:0000256" key="3">
    <source>
        <dbReference type="ARBA" id="ARBA00023082"/>
    </source>
</evidence>
<dbReference type="Gene3D" id="1.10.10.10">
    <property type="entry name" value="Winged helix-like DNA-binding domain superfamily/Winged helix DNA-binding domain"/>
    <property type="match status" value="1"/>
</dbReference>
<reference evidence="8" key="1">
    <citation type="submission" date="2017-09" db="EMBL/GenBank/DDBJ databases">
        <title>Depth-based differentiation of microbial function through sediment-hosted aquifers and enrichment of novel symbionts in the deep terrestrial subsurface.</title>
        <authorList>
            <person name="Probst A.J."/>
            <person name="Ladd B."/>
            <person name="Jarett J.K."/>
            <person name="Geller-Mcgrath D.E."/>
            <person name="Sieber C.M.K."/>
            <person name="Emerson J.B."/>
            <person name="Anantharaman K."/>
            <person name="Thomas B.C."/>
            <person name="Malmstrom R."/>
            <person name="Stieglmeier M."/>
            <person name="Klingl A."/>
            <person name="Woyke T."/>
            <person name="Ryan C.M."/>
            <person name="Banfield J.F."/>
        </authorList>
    </citation>
    <scope>NUCLEOTIDE SEQUENCE [LARGE SCALE GENOMIC DNA]</scope>
</reference>
<dbReference type="InterPro" id="IPR013324">
    <property type="entry name" value="RNA_pol_sigma_r3/r4-like"/>
</dbReference>
<comment type="caution">
    <text evidence="7">The sequence shown here is derived from an EMBL/GenBank/DDBJ whole genome shotgun (WGS) entry which is preliminary data.</text>
</comment>
<feature type="domain" description="RNA polymerase sigma factor 70 region 4 type 2" evidence="6">
    <location>
        <begin position="107"/>
        <end position="159"/>
    </location>
</feature>
<keyword evidence="2" id="KW-0805">Transcription regulation</keyword>
<dbReference type="CDD" id="cd06171">
    <property type="entry name" value="Sigma70_r4"/>
    <property type="match status" value="1"/>
</dbReference>
<evidence type="ECO:0008006" key="9">
    <source>
        <dbReference type="Google" id="ProtNLM"/>
    </source>
</evidence>
<evidence type="ECO:0000313" key="8">
    <source>
        <dbReference type="Proteomes" id="UP000228770"/>
    </source>
</evidence>
<name>A0A2M8C0X6_9BACT</name>
<dbReference type="SUPFAM" id="SSF88659">
    <property type="entry name" value="Sigma3 and sigma4 domains of RNA polymerase sigma factors"/>
    <property type="match status" value="1"/>
</dbReference>
<evidence type="ECO:0000256" key="1">
    <source>
        <dbReference type="ARBA" id="ARBA00010641"/>
    </source>
</evidence>
<dbReference type="GO" id="GO:0003677">
    <property type="term" value="F:DNA binding"/>
    <property type="evidence" value="ECO:0007669"/>
    <property type="project" value="InterPro"/>
</dbReference>
<dbReference type="Proteomes" id="UP000228770">
    <property type="component" value="Unassembled WGS sequence"/>
</dbReference>
<dbReference type="SUPFAM" id="SSF88946">
    <property type="entry name" value="Sigma2 domain of RNA polymerase sigma factors"/>
    <property type="match status" value="1"/>
</dbReference>
<evidence type="ECO:0000256" key="2">
    <source>
        <dbReference type="ARBA" id="ARBA00023015"/>
    </source>
</evidence>
<dbReference type="InterPro" id="IPR014284">
    <property type="entry name" value="RNA_pol_sigma-70_dom"/>
</dbReference>
<accession>A0A2M8C0X6</accession>
<proteinExistence type="inferred from homology"/>
<dbReference type="PANTHER" id="PTHR43133:SF57">
    <property type="entry name" value="RNA POLYMERASE SIGMA-70 FACTOR"/>
    <property type="match status" value="1"/>
</dbReference>
<evidence type="ECO:0000259" key="5">
    <source>
        <dbReference type="Pfam" id="PF04542"/>
    </source>
</evidence>
<dbReference type="InterPro" id="IPR013249">
    <property type="entry name" value="RNA_pol_sigma70_r4_t2"/>
</dbReference>
<dbReference type="InterPro" id="IPR007627">
    <property type="entry name" value="RNA_pol_sigma70_r2"/>
</dbReference>
<dbReference type="EMBL" id="PFUA01000076">
    <property type="protein sequence ID" value="PJB49752.1"/>
    <property type="molecule type" value="Genomic_DNA"/>
</dbReference>